<keyword evidence="7" id="KW-0378">Hydrolase</keyword>
<organism evidence="7 8">
    <name type="scientific">Sphaerosporella brunnea</name>
    <dbReference type="NCBI Taxonomy" id="1250544"/>
    <lineage>
        <taxon>Eukaryota</taxon>
        <taxon>Fungi</taxon>
        <taxon>Dikarya</taxon>
        <taxon>Ascomycota</taxon>
        <taxon>Pezizomycotina</taxon>
        <taxon>Pezizomycetes</taxon>
        <taxon>Pezizales</taxon>
        <taxon>Pyronemataceae</taxon>
        <taxon>Sphaerosporella</taxon>
    </lineage>
</organism>
<keyword evidence="3" id="KW-0539">Nucleus</keyword>
<evidence type="ECO:0000313" key="8">
    <source>
        <dbReference type="Proteomes" id="UP000326924"/>
    </source>
</evidence>
<dbReference type="OrthoDB" id="5427896at2759"/>
<keyword evidence="7" id="KW-0540">Nuclease</keyword>
<feature type="compositionally biased region" description="Basic and acidic residues" evidence="5">
    <location>
        <begin position="83"/>
        <end position="92"/>
    </location>
</feature>
<keyword evidence="7" id="KW-0255">Endonuclease</keyword>
<evidence type="ECO:0000313" key="7">
    <source>
        <dbReference type="EMBL" id="KAA8893484.1"/>
    </source>
</evidence>
<dbReference type="Proteomes" id="UP000326924">
    <property type="component" value="Unassembled WGS sequence"/>
</dbReference>
<dbReference type="GO" id="GO:0005634">
    <property type="term" value="C:nucleus"/>
    <property type="evidence" value="ECO:0007669"/>
    <property type="project" value="UniProtKB-SubCell"/>
</dbReference>
<feature type="compositionally biased region" description="Polar residues" evidence="5">
    <location>
        <begin position="332"/>
        <end position="372"/>
    </location>
</feature>
<feature type="compositionally biased region" description="Basic and acidic residues" evidence="5">
    <location>
        <begin position="216"/>
        <end position="232"/>
    </location>
</feature>
<feature type="compositionally biased region" description="Polar residues" evidence="5">
    <location>
        <begin position="121"/>
        <end position="138"/>
    </location>
</feature>
<feature type="compositionally biased region" description="Polar residues" evidence="5">
    <location>
        <begin position="719"/>
        <end position="732"/>
    </location>
</feature>
<evidence type="ECO:0000256" key="2">
    <source>
        <dbReference type="ARBA" id="ARBA00022763"/>
    </source>
</evidence>
<dbReference type="GO" id="GO:0006281">
    <property type="term" value="P:DNA repair"/>
    <property type="evidence" value="ECO:0007669"/>
    <property type="project" value="InterPro"/>
</dbReference>
<protein>
    <submittedName>
        <fullName evidence="7">DNA repair protein endonuclease SAE2/CtIP C-terminus-domain-containing protein</fullName>
    </submittedName>
</protein>
<feature type="coiled-coil region" evidence="4">
    <location>
        <begin position="159"/>
        <end position="200"/>
    </location>
</feature>
<feature type="region of interest" description="Disordered" evidence="5">
    <location>
        <begin position="62"/>
        <end position="151"/>
    </location>
</feature>
<feature type="compositionally biased region" description="Basic and acidic residues" evidence="5">
    <location>
        <begin position="62"/>
        <end position="72"/>
    </location>
</feature>
<comment type="subcellular location">
    <subcellularLocation>
        <location evidence="1">Nucleus</location>
    </subcellularLocation>
</comment>
<dbReference type="GO" id="GO:0004519">
    <property type="term" value="F:endonuclease activity"/>
    <property type="evidence" value="ECO:0007669"/>
    <property type="project" value="UniProtKB-KW"/>
</dbReference>
<feature type="domain" description="DNA endonuclease activator Ctp1 C-terminal" evidence="6">
    <location>
        <begin position="674"/>
        <end position="766"/>
    </location>
</feature>
<evidence type="ECO:0000259" key="6">
    <source>
        <dbReference type="Pfam" id="PF08573"/>
    </source>
</evidence>
<keyword evidence="8" id="KW-1185">Reference proteome</keyword>
<sequence length="801" mass="90836">MEELMRRDRAAFQDLVYEHFKSVADEARKNDERQAQLQRLIEEKDLRIQRLEQDFQDARRELSRANSLEEARRKRVLQPSTDRSWENKENHDPTPAFPLKTLSTDITPPSGSPNEIPWPQSGDSDAQTDKPPTNNAGMQTDYKYDPPSSPPYLIADRLYNELSSRYDQLEQDHIELLHKHENIQQEHNALKEAHDILIAKFRKDKTAWKAWVEHDQARREVTKKRKQEESNRRRTLSPIRKPYNTPSMTSSPPRPPALSPDSSPSKQAEIREPTLTGNSLLSDNQGFDPKPARKGGLFSGLQPSRLANFPKELDQMPDVNKQTPNLEAEPSSEVSSIPETVEQNRLPQNTGQFTSTSRTMTGDIPSDTTASDTGDEDNQITPKAKPYKTIPPPSTIRQKVVDVSKEGTSWTKPVVIKSEPQSSQNDPGYHLFDHASLDLDDVAVDQEREAPRKRRKLGEPVDGDVVIRQEEPEDDMFLDKLDDVNDLPMLPRGQLDNLTDADILPPQRPKPSEILKTPVRKTTNQTPQKSPQSTIRRGPITSTPAKRDHRRALFHVLEDGTDGEKVVHPVKEATDIRTNTLLDNLLSTPVPQNPTLRSLGKENVNACSVPPKKRDVLTTPTNSAAIGKRQAETDPLPTGKNKKNTADAHGVQTKKDGVGRFAINPANNDGLDYAYHEVVRNKEQRKCLPGCTRACCRNVGKFLEAAGLPPTEKRGPRWRSSSPMLESSQMQGDEQRFIQQYGRHREAFPRRRTPPKFWTSEMLDTQDLKEQHEEADRIEAAKEEMKRKESRKSGGRFVYKC</sequence>
<dbReference type="InterPro" id="IPR013882">
    <property type="entry name" value="Ctp1_C"/>
</dbReference>
<dbReference type="EMBL" id="VXIS01000435">
    <property type="protein sequence ID" value="KAA8893484.1"/>
    <property type="molecule type" value="Genomic_DNA"/>
</dbReference>
<dbReference type="AlphaFoldDB" id="A0A5J5EDL1"/>
<feature type="compositionally biased region" description="Polar residues" evidence="5">
    <location>
        <begin position="101"/>
        <end position="113"/>
    </location>
</feature>
<feature type="region of interest" description="Disordered" evidence="5">
    <location>
        <begin position="216"/>
        <end position="394"/>
    </location>
</feature>
<feature type="region of interest" description="Disordered" evidence="5">
    <location>
        <begin position="496"/>
        <end position="549"/>
    </location>
</feature>
<dbReference type="Pfam" id="PF08573">
    <property type="entry name" value="SAE2"/>
    <property type="match status" value="1"/>
</dbReference>
<keyword evidence="4" id="KW-0175">Coiled coil</keyword>
<feature type="compositionally biased region" description="Polar residues" evidence="5">
    <location>
        <begin position="275"/>
        <end position="285"/>
    </location>
</feature>
<reference evidence="7 8" key="1">
    <citation type="submission" date="2019-09" db="EMBL/GenBank/DDBJ databases">
        <title>Draft genome of the ectomycorrhizal ascomycete Sphaerosporella brunnea.</title>
        <authorList>
            <consortium name="DOE Joint Genome Institute"/>
            <person name="Benucci G.M."/>
            <person name="Marozzi G."/>
            <person name="Antonielli L."/>
            <person name="Sanchez S."/>
            <person name="Marco P."/>
            <person name="Wang X."/>
            <person name="Falini L.B."/>
            <person name="Barry K."/>
            <person name="Haridas S."/>
            <person name="Lipzen A."/>
            <person name="Labutti K."/>
            <person name="Grigoriev I.V."/>
            <person name="Murat C."/>
            <person name="Martin F."/>
            <person name="Albertini E."/>
            <person name="Donnini D."/>
            <person name="Bonito G."/>
        </authorList>
    </citation>
    <scope>NUCLEOTIDE SEQUENCE [LARGE SCALE GENOMIC DNA]</scope>
    <source>
        <strain evidence="7 8">Sb_GMNB300</strain>
    </source>
</reference>
<comment type="caution">
    <text evidence="7">The sequence shown here is derived from an EMBL/GenBank/DDBJ whole genome shotgun (WGS) entry which is preliminary data.</text>
</comment>
<feature type="region of interest" description="Disordered" evidence="5">
    <location>
        <begin position="707"/>
        <end position="801"/>
    </location>
</feature>
<evidence type="ECO:0000256" key="5">
    <source>
        <dbReference type="SAM" id="MobiDB-lite"/>
    </source>
</evidence>
<dbReference type="InParanoid" id="A0A5J5EDL1"/>
<gene>
    <name evidence="7" type="ORF">FN846DRAFT_923637</name>
</gene>
<feature type="compositionally biased region" description="Polar residues" evidence="5">
    <location>
        <begin position="520"/>
        <end position="544"/>
    </location>
</feature>
<feature type="region of interest" description="Disordered" evidence="5">
    <location>
        <begin position="610"/>
        <end position="650"/>
    </location>
</feature>
<proteinExistence type="predicted"/>
<accession>A0A5J5EDL1</accession>
<keyword evidence="2" id="KW-0227">DNA damage</keyword>
<name>A0A5J5EDL1_9PEZI</name>
<feature type="compositionally biased region" description="Basic and acidic residues" evidence="5">
    <location>
        <begin position="766"/>
        <end position="787"/>
    </location>
</feature>
<evidence type="ECO:0000256" key="4">
    <source>
        <dbReference type="SAM" id="Coils"/>
    </source>
</evidence>
<evidence type="ECO:0000256" key="1">
    <source>
        <dbReference type="ARBA" id="ARBA00004123"/>
    </source>
</evidence>
<evidence type="ECO:0000256" key="3">
    <source>
        <dbReference type="ARBA" id="ARBA00023242"/>
    </source>
</evidence>